<gene>
    <name evidence="1" type="ORF">dnm_035030</name>
</gene>
<dbReference type="EMBL" id="CP061800">
    <property type="protein sequence ID" value="QTA87469.1"/>
    <property type="molecule type" value="Genomic_DNA"/>
</dbReference>
<reference evidence="1" key="1">
    <citation type="journal article" date="2021" name="Microb. Physiol.">
        <title>Proteogenomic Insights into the Physiology of Marine, Sulfate-Reducing, Filamentous Desulfonema limicola and Desulfonema magnum.</title>
        <authorList>
            <person name="Schnaars V."/>
            <person name="Wohlbrand L."/>
            <person name="Scheve S."/>
            <person name="Hinrichs C."/>
            <person name="Reinhardt R."/>
            <person name="Rabus R."/>
        </authorList>
    </citation>
    <scope>NUCLEOTIDE SEQUENCE</scope>
    <source>
        <strain evidence="1">4be13</strain>
    </source>
</reference>
<evidence type="ECO:0000313" key="1">
    <source>
        <dbReference type="EMBL" id="QTA87469.1"/>
    </source>
</evidence>
<name>A0A975BKN4_9BACT</name>
<dbReference type="KEGG" id="dmm:dnm_035030"/>
<dbReference type="AlphaFoldDB" id="A0A975BKN4"/>
<organism evidence="1 2">
    <name type="scientific">Desulfonema magnum</name>
    <dbReference type="NCBI Taxonomy" id="45655"/>
    <lineage>
        <taxon>Bacteria</taxon>
        <taxon>Pseudomonadati</taxon>
        <taxon>Thermodesulfobacteriota</taxon>
        <taxon>Desulfobacteria</taxon>
        <taxon>Desulfobacterales</taxon>
        <taxon>Desulfococcaceae</taxon>
        <taxon>Desulfonema</taxon>
    </lineage>
</organism>
<accession>A0A975BKN4</accession>
<evidence type="ECO:0000313" key="2">
    <source>
        <dbReference type="Proteomes" id="UP000663722"/>
    </source>
</evidence>
<dbReference type="Proteomes" id="UP000663722">
    <property type="component" value="Chromosome"/>
</dbReference>
<proteinExistence type="predicted"/>
<sequence length="61" mass="7118">MPRRLKAAKVHEGSFVSLRAFVSLWHLYVSMFSSIKKSCIWRYIIRKIRIVSHVSLNTGIV</sequence>
<protein>
    <submittedName>
        <fullName evidence="1">Uncharacterized protein</fullName>
    </submittedName>
</protein>
<keyword evidence="2" id="KW-1185">Reference proteome</keyword>